<name>T2K0Y6_CROWT</name>
<evidence type="ECO:0000313" key="2">
    <source>
        <dbReference type="EMBL" id="CCQ70997.1"/>
    </source>
</evidence>
<evidence type="ECO:0000256" key="1">
    <source>
        <dbReference type="SAM" id="MobiDB-lite"/>
    </source>
</evidence>
<protein>
    <submittedName>
        <fullName evidence="2">Uncharacterized protein</fullName>
    </submittedName>
</protein>
<feature type="compositionally biased region" description="Polar residues" evidence="1">
    <location>
        <begin position="222"/>
        <end position="233"/>
    </location>
</feature>
<reference evidence="2 3" key="2">
    <citation type="submission" date="2013-09" db="EMBL/GenBank/DDBJ databases">
        <title>Whole genome comparison of six Crocosphaera watsonii strains with differing phenotypes.</title>
        <authorList>
            <person name="Bench S.R."/>
            <person name="Heller P."/>
            <person name="Frank I."/>
            <person name="Arciniega M."/>
            <person name="Shilova I.N."/>
            <person name="Zehr J.P."/>
        </authorList>
    </citation>
    <scope>NUCLEOTIDE SEQUENCE [LARGE SCALE GENOMIC DNA]</scope>
    <source>
        <strain evidence="2 3">WH 0402</strain>
    </source>
</reference>
<feature type="region of interest" description="Disordered" evidence="1">
    <location>
        <begin position="209"/>
        <end position="233"/>
    </location>
</feature>
<reference evidence="2 3" key="1">
    <citation type="submission" date="2013-01" db="EMBL/GenBank/DDBJ databases">
        <authorList>
            <person name="Bench S."/>
        </authorList>
    </citation>
    <scope>NUCLEOTIDE SEQUENCE [LARGE SCALE GENOMIC DNA]</scope>
    <source>
        <strain evidence="2 3">WH 0402</strain>
    </source>
</reference>
<sequence>MTTAQKPLFLIPETPLLFSAVGCIWGSFHEDNQQEDSPYLRGMLKTKDNREFRAKIRENNWRRWVNTEQINPSLPNYWRVYFRTTRAGIINNIELVRVIKQTVPLEIEPFGESLEDYEDLFRIRGKIAETTEKGFSIKIERNNSPNERRPNFKYFYLTIQSALNSEAELEKFWDVICRRDGDYLKLIKGTFITEELIKNWDEKLEQQEKSYPSKSVKKNKQTQRPTSKQQSNQDITTIMINGKQPEITVKFTERPEVPEQGKKIELQVTGENGIVVKGELNRKTLAKQVQKIDNFEDWIGAFSGPISEINQEGVVILERGSVQIFERKKKVKPEDKESQQSDGT</sequence>
<gene>
    <name evidence="2" type="ORF">CWATWH0402_1906</name>
</gene>
<dbReference type="RefSeq" id="WP_197090218.1">
    <property type="nucleotide sequence ID" value="NZ_CAQN01001326.1"/>
</dbReference>
<dbReference type="AlphaFoldDB" id="T2K0Y6"/>
<dbReference type="Proteomes" id="UP000018130">
    <property type="component" value="Unassembled WGS sequence"/>
</dbReference>
<organism evidence="2 3">
    <name type="scientific">Crocosphaera watsonii WH 0402</name>
    <dbReference type="NCBI Taxonomy" id="1284629"/>
    <lineage>
        <taxon>Bacteria</taxon>
        <taxon>Bacillati</taxon>
        <taxon>Cyanobacteriota</taxon>
        <taxon>Cyanophyceae</taxon>
        <taxon>Oscillatoriophycideae</taxon>
        <taxon>Chroococcales</taxon>
        <taxon>Aphanothecaceae</taxon>
        <taxon>Crocosphaera</taxon>
    </lineage>
</organism>
<evidence type="ECO:0000313" key="3">
    <source>
        <dbReference type="Proteomes" id="UP000018130"/>
    </source>
</evidence>
<comment type="caution">
    <text evidence="2">The sequence shown here is derived from an EMBL/GenBank/DDBJ whole genome shotgun (WGS) entry which is preliminary data.</text>
</comment>
<accession>T2K0Y6</accession>
<proteinExistence type="predicted"/>
<dbReference type="EMBL" id="CAQN01001326">
    <property type="protein sequence ID" value="CCQ70997.1"/>
    <property type="molecule type" value="Genomic_DNA"/>
</dbReference>